<name>A0A0A9AKT1_ARUDO</name>
<accession>A0A0A9AKT1</accession>
<dbReference type="EMBL" id="GBRH01248355">
    <property type="protein sequence ID" value="JAD49540.1"/>
    <property type="molecule type" value="Transcribed_RNA"/>
</dbReference>
<proteinExistence type="predicted"/>
<dbReference type="AlphaFoldDB" id="A0A0A9AKT1"/>
<reference evidence="1" key="2">
    <citation type="journal article" date="2015" name="Data Brief">
        <title>Shoot transcriptome of the giant reed, Arundo donax.</title>
        <authorList>
            <person name="Barrero R.A."/>
            <person name="Guerrero F.D."/>
            <person name="Moolhuijzen P."/>
            <person name="Goolsby J.A."/>
            <person name="Tidwell J."/>
            <person name="Bellgard S.E."/>
            <person name="Bellgard M.I."/>
        </authorList>
    </citation>
    <scope>NUCLEOTIDE SEQUENCE</scope>
    <source>
        <tissue evidence="1">Shoot tissue taken approximately 20 cm above the soil surface</tissue>
    </source>
</reference>
<protein>
    <submittedName>
        <fullName evidence="1">Uncharacterized protein</fullName>
    </submittedName>
</protein>
<sequence>MCSPITRLHVLTQRNTFYITSFSSIAQAKL</sequence>
<organism evidence="1">
    <name type="scientific">Arundo donax</name>
    <name type="common">Giant reed</name>
    <name type="synonym">Donax arundinaceus</name>
    <dbReference type="NCBI Taxonomy" id="35708"/>
    <lineage>
        <taxon>Eukaryota</taxon>
        <taxon>Viridiplantae</taxon>
        <taxon>Streptophyta</taxon>
        <taxon>Embryophyta</taxon>
        <taxon>Tracheophyta</taxon>
        <taxon>Spermatophyta</taxon>
        <taxon>Magnoliopsida</taxon>
        <taxon>Liliopsida</taxon>
        <taxon>Poales</taxon>
        <taxon>Poaceae</taxon>
        <taxon>PACMAD clade</taxon>
        <taxon>Arundinoideae</taxon>
        <taxon>Arundineae</taxon>
        <taxon>Arundo</taxon>
    </lineage>
</organism>
<reference evidence="1" key="1">
    <citation type="submission" date="2014-09" db="EMBL/GenBank/DDBJ databases">
        <authorList>
            <person name="Magalhaes I.L.F."/>
            <person name="Oliveira U."/>
            <person name="Santos F.R."/>
            <person name="Vidigal T.H.D.A."/>
            <person name="Brescovit A.D."/>
            <person name="Santos A.J."/>
        </authorList>
    </citation>
    <scope>NUCLEOTIDE SEQUENCE</scope>
    <source>
        <tissue evidence="1">Shoot tissue taken approximately 20 cm above the soil surface</tissue>
    </source>
</reference>
<evidence type="ECO:0000313" key="1">
    <source>
        <dbReference type="EMBL" id="JAD49540.1"/>
    </source>
</evidence>